<proteinExistence type="predicted"/>
<dbReference type="AlphaFoldDB" id="A0AA36G5U5"/>
<comment type="caution">
    <text evidence="2">The sequence shown here is derived from an EMBL/GenBank/DDBJ whole genome shotgun (WGS) entry which is preliminary data.</text>
</comment>
<accession>A0AA36G5U5</accession>
<evidence type="ECO:0000313" key="3">
    <source>
        <dbReference type="Proteomes" id="UP001177023"/>
    </source>
</evidence>
<dbReference type="EMBL" id="CATQJA010002659">
    <property type="protein sequence ID" value="CAJ0580489.1"/>
    <property type="molecule type" value="Genomic_DNA"/>
</dbReference>
<evidence type="ECO:0000256" key="1">
    <source>
        <dbReference type="SAM" id="SignalP"/>
    </source>
</evidence>
<feature type="chain" id="PRO_5041315027" evidence="1">
    <location>
        <begin position="19"/>
        <end position="118"/>
    </location>
</feature>
<organism evidence="2 3">
    <name type="scientific">Mesorhabditis spiculigera</name>
    <dbReference type="NCBI Taxonomy" id="96644"/>
    <lineage>
        <taxon>Eukaryota</taxon>
        <taxon>Metazoa</taxon>
        <taxon>Ecdysozoa</taxon>
        <taxon>Nematoda</taxon>
        <taxon>Chromadorea</taxon>
        <taxon>Rhabditida</taxon>
        <taxon>Rhabditina</taxon>
        <taxon>Rhabditomorpha</taxon>
        <taxon>Rhabditoidea</taxon>
        <taxon>Rhabditidae</taxon>
        <taxon>Mesorhabditinae</taxon>
        <taxon>Mesorhabditis</taxon>
    </lineage>
</organism>
<feature type="signal peptide" evidence="1">
    <location>
        <begin position="1"/>
        <end position="18"/>
    </location>
</feature>
<gene>
    <name evidence="2" type="ORF">MSPICULIGERA_LOCUS18687</name>
</gene>
<name>A0AA36G5U5_9BILA</name>
<keyword evidence="3" id="KW-1185">Reference proteome</keyword>
<reference evidence="2" key="1">
    <citation type="submission" date="2023-06" db="EMBL/GenBank/DDBJ databases">
        <authorList>
            <person name="Delattre M."/>
        </authorList>
    </citation>
    <scope>NUCLEOTIDE SEQUENCE</scope>
    <source>
        <strain evidence="2">AF72</strain>
    </source>
</reference>
<evidence type="ECO:0000313" key="2">
    <source>
        <dbReference type="EMBL" id="CAJ0580489.1"/>
    </source>
</evidence>
<sequence length="118" mass="13026">MPRTLLIASVALVALVSAHPFDFGNLFGLGFQHPLTPSFQAPKPCFRFKREAIPVSNVSTIHSDDSQCNSPEARKLILENLDSSVSSSKEAIYHALIGQMQGQWTVFCQEVKPEQVNL</sequence>
<feature type="non-terminal residue" evidence="2">
    <location>
        <position position="118"/>
    </location>
</feature>
<dbReference type="Proteomes" id="UP001177023">
    <property type="component" value="Unassembled WGS sequence"/>
</dbReference>
<protein>
    <submittedName>
        <fullName evidence="2">Uncharacterized protein</fullName>
    </submittedName>
</protein>
<keyword evidence="1" id="KW-0732">Signal</keyword>